<evidence type="ECO:0000259" key="1">
    <source>
        <dbReference type="Pfam" id="PF12146"/>
    </source>
</evidence>
<dbReference type="InterPro" id="IPR051044">
    <property type="entry name" value="MAG_DAG_Lipase"/>
</dbReference>
<keyword evidence="3" id="KW-1185">Reference proteome</keyword>
<proteinExistence type="predicted"/>
<evidence type="ECO:0000313" key="3">
    <source>
        <dbReference type="Proteomes" id="UP000321523"/>
    </source>
</evidence>
<organism evidence="2 3">
    <name type="scientific">Skermanella aerolata</name>
    <dbReference type="NCBI Taxonomy" id="393310"/>
    <lineage>
        <taxon>Bacteria</taxon>
        <taxon>Pseudomonadati</taxon>
        <taxon>Pseudomonadota</taxon>
        <taxon>Alphaproteobacteria</taxon>
        <taxon>Rhodospirillales</taxon>
        <taxon>Azospirillaceae</taxon>
        <taxon>Skermanella</taxon>
    </lineage>
</organism>
<comment type="caution">
    <text evidence="2">The sequence shown here is derived from an EMBL/GenBank/DDBJ whole genome shotgun (WGS) entry which is preliminary data.</text>
</comment>
<dbReference type="InterPro" id="IPR022742">
    <property type="entry name" value="Hydrolase_4"/>
</dbReference>
<dbReference type="EMBL" id="BJYZ01000020">
    <property type="protein sequence ID" value="GEO40177.1"/>
    <property type="molecule type" value="Genomic_DNA"/>
</dbReference>
<dbReference type="AlphaFoldDB" id="A0A512DUN2"/>
<dbReference type="Gene3D" id="3.40.50.1820">
    <property type="entry name" value="alpha/beta hydrolase"/>
    <property type="match status" value="1"/>
</dbReference>
<dbReference type="Pfam" id="PF12146">
    <property type="entry name" value="Hydrolase_4"/>
    <property type="match status" value="1"/>
</dbReference>
<dbReference type="Proteomes" id="UP000321523">
    <property type="component" value="Unassembled WGS sequence"/>
</dbReference>
<reference evidence="2 3" key="1">
    <citation type="submission" date="2019-07" db="EMBL/GenBank/DDBJ databases">
        <title>Whole genome shotgun sequence of Skermanella aerolata NBRC 106429.</title>
        <authorList>
            <person name="Hosoyama A."/>
            <person name="Uohara A."/>
            <person name="Ohji S."/>
            <person name="Ichikawa N."/>
        </authorList>
    </citation>
    <scope>NUCLEOTIDE SEQUENCE [LARGE SCALE GENOMIC DNA]</scope>
    <source>
        <strain evidence="2 3">NBRC 106429</strain>
    </source>
</reference>
<dbReference type="InterPro" id="IPR029058">
    <property type="entry name" value="AB_hydrolase_fold"/>
</dbReference>
<gene>
    <name evidence="2" type="primary">pldB</name>
    <name evidence="2" type="ORF">SAE02_43250</name>
</gene>
<protein>
    <submittedName>
        <fullName evidence="2">Lysophospholipase</fullName>
    </submittedName>
</protein>
<dbReference type="RefSeq" id="WP_052831218.1">
    <property type="nucleotide sequence ID" value="NZ_BJYZ01000020.1"/>
</dbReference>
<accession>A0A512DUN2</accession>
<evidence type="ECO:0000313" key="2">
    <source>
        <dbReference type="EMBL" id="GEO40177.1"/>
    </source>
</evidence>
<sequence>MPDVTLPDPAELAAMPPVLGEPPPAIGMLKLPDGAMIRHACWEPPQSPRATLLMLNGRSEFIEKYDELARGWTARGYRVFSLDWRGQGRSTRPLPPPRQQRHYLPDFEVLEEDLQFFLERIVLPRRAGPLVIYAHSMGGHLAARFLATGRRHFAAAVLSAPMTDISTNGVPRPIVRALSSIMTRIGFGTAYAPGQGDYDPRGHSFENNPVTHDPKRWAVHHQWFRTHPELRVGGVTWAWLNATFQSVDLLARTETVAGVDLPILLLSPQQDPLIPPDSHRKFCLRYHNCTVIRYPESRHEILMETDDLRDRAWADIDRFLEPIVGSSIEAQAS</sequence>
<feature type="domain" description="Serine aminopeptidase S33" evidence="1">
    <location>
        <begin position="46"/>
        <end position="306"/>
    </location>
</feature>
<dbReference type="PANTHER" id="PTHR11614">
    <property type="entry name" value="PHOSPHOLIPASE-RELATED"/>
    <property type="match status" value="1"/>
</dbReference>
<dbReference type="SUPFAM" id="SSF53474">
    <property type="entry name" value="alpha/beta-Hydrolases"/>
    <property type="match status" value="1"/>
</dbReference>
<name>A0A512DUN2_9PROT</name>